<dbReference type="GO" id="GO:0003677">
    <property type="term" value="F:DNA binding"/>
    <property type="evidence" value="ECO:0007669"/>
    <property type="project" value="InterPro"/>
</dbReference>
<gene>
    <name evidence="2" type="ORF">F511_26238</name>
</gene>
<dbReference type="Pfam" id="PF14372">
    <property type="entry name" value="hAT-like_RNase-H"/>
    <property type="match status" value="1"/>
</dbReference>
<accession>A0A2Z7AJF9</accession>
<proteinExistence type="predicted"/>
<feature type="domain" description="hAT-like transposase RNase-H fold" evidence="1">
    <location>
        <begin position="120"/>
        <end position="170"/>
    </location>
</feature>
<dbReference type="EMBL" id="KV014909">
    <property type="protein sequence ID" value="KZV21280.1"/>
    <property type="molecule type" value="Genomic_DNA"/>
</dbReference>
<dbReference type="Proteomes" id="UP000250235">
    <property type="component" value="Unassembled WGS sequence"/>
</dbReference>
<evidence type="ECO:0000313" key="2">
    <source>
        <dbReference type="EMBL" id="KZV21280.1"/>
    </source>
</evidence>
<reference evidence="2 3" key="1">
    <citation type="journal article" date="2015" name="Proc. Natl. Acad. Sci. U.S.A.">
        <title>The resurrection genome of Boea hygrometrica: A blueprint for survival of dehydration.</title>
        <authorList>
            <person name="Xiao L."/>
            <person name="Yang G."/>
            <person name="Zhang L."/>
            <person name="Yang X."/>
            <person name="Zhao S."/>
            <person name="Ji Z."/>
            <person name="Zhou Q."/>
            <person name="Hu M."/>
            <person name="Wang Y."/>
            <person name="Chen M."/>
            <person name="Xu Y."/>
            <person name="Jin H."/>
            <person name="Xiao X."/>
            <person name="Hu G."/>
            <person name="Bao F."/>
            <person name="Hu Y."/>
            <person name="Wan P."/>
            <person name="Li L."/>
            <person name="Deng X."/>
            <person name="Kuang T."/>
            <person name="Xiang C."/>
            <person name="Zhu J.K."/>
            <person name="Oliver M.J."/>
            <person name="He Y."/>
        </authorList>
    </citation>
    <scope>NUCLEOTIDE SEQUENCE [LARGE SCALE GENOMIC DNA]</scope>
    <source>
        <strain evidence="3">cv. XS01</strain>
    </source>
</reference>
<dbReference type="SUPFAM" id="SSF53098">
    <property type="entry name" value="Ribonuclease H-like"/>
    <property type="match status" value="1"/>
</dbReference>
<evidence type="ECO:0000313" key="3">
    <source>
        <dbReference type="Proteomes" id="UP000250235"/>
    </source>
</evidence>
<dbReference type="InterPro" id="IPR012337">
    <property type="entry name" value="RNaseH-like_sf"/>
</dbReference>
<organism evidence="2 3">
    <name type="scientific">Dorcoceras hygrometricum</name>
    <dbReference type="NCBI Taxonomy" id="472368"/>
    <lineage>
        <taxon>Eukaryota</taxon>
        <taxon>Viridiplantae</taxon>
        <taxon>Streptophyta</taxon>
        <taxon>Embryophyta</taxon>
        <taxon>Tracheophyta</taxon>
        <taxon>Spermatophyta</taxon>
        <taxon>Magnoliopsida</taxon>
        <taxon>eudicotyledons</taxon>
        <taxon>Gunneridae</taxon>
        <taxon>Pentapetalae</taxon>
        <taxon>asterids</taxon>
        <taxon>lamiids</taxon>
        <taxon>Lamiales</taxon>
        <taxon>Gesneriaceae</taxon>
        <taxon>Didymocarpoideae</taxon>
        <taxon>Trichosporeae</taxon>
        <taxon>Loxocarpinae</taxon>
        <taxon>Dorcoceras</taxon>
    </lineage>
</organism>
<dbReference type="PANTHER" id="PTHR23272">
    <property type="entry name" value="BED FINGER-RELATED"/>
    <property type="match status" value="1"/>
</dbReference>
<sequence length="191" mass="22428">MRCMCHILNLIVNDGLKELDSSIKVIRNSVIFIHSSPSRLNKFREFAVLAKFSITSTVPMDVKTRWNATYKMLEVALKYRRVFERMAEEWLGPPVADDWENTKAFVHFLKNFYDATLELSASKSPTSQLIYQSLIALQVEIERKRLDDSDPTLKKVAHAMKLKFDKYWGNWDNMNPSYLLSMFWIQGIHFR</sequence>
<protein>
    <recommendedName>
        <fullName evidence="1">hAT-like transposase RNase-H fold domain-containing protein</fullName>
    </recommendedName>
</protein>
<evidence type="ECO:0000259" key="1">
    <source>
        <dbReference type="Pfam" id="PF14372"/>
    </source>
</evidence>
<keyword evidence="3" id="KW-1185">Reference proteome</keyword>
<dbReference type="AlphaFoldDB" id="A0A2Z7AJF9"/>
<dbReference type="OrthoDB" id="1732950at2759"/>
<dbReference type="InterPro" id="IPR025525">
    <property type="entry name" value="hAT-like_transposase_RNase-H"/>
</dbReference>
<dbReference type="PANTHER" id="PTHR23272:SF161">
    <property type="entry name" value="ZINC FINGER BED DOMAIN-CONTAINING PROTEIN RICESLEEPER 1-LIKE"/>
    <property type="match status" value="1"/>
</dbReference>
<name>A0A2Z7AJF9_9LAMI</name>